<dbReference type="EMBL" id="AMZH03003240">
    <property type="protein sequence ID" value="RRT72957.1"/>
    <property type="molecule type" value="Genomic_DNA"/>
</dbReference>
<dbReference type="FunFam" id="3.30.70.330:FF:000650">
    <property type="entry name" value="Polyadenylate-binding protein RBP45"/>
    <property type="match status" value="1"/>
</dbReference>
<dbReference type="InterPro" id="IPR035979">
    <property type="entry name" value="RBD_domain_sf"/>
</dbReference>
<evidence type="ECO:0000313" key="6">
    <source>
        <dbReference type="Proteomes" id="UP000287651"/>
    </source>
</evidence>
<feature type="compositionally biased region" description="Basic and acidic residues" evidence="3">
    <location>
        <begin position="344"/>
        <end position="354"/>
    </location>
</feature>
<name>A0A427A9P9_ENSVE</name>
<sequence length="400" mass="44831">MVQPPPMAPPPMDQQLPPQQWTVMPPTPQPQYYQAPPAPPMWNQQHTQVPPPVPQPVPQQPQPQYQAPAPVLPSQMQYQAPAPAPAMVPQPAPTDEIRTLWIGDLQYWMEENYLYGCFVHTGEVVSVKVIRNKQTGQSEGYGFMEFVSRSAADRILQTYNGQVMPNTEQAFRLNWATCGAGERRGDGADYTIFVGDLAADVTDYLLQETFMTHYSSVKGAKVVTDRLTGRSKGYGFVKFGDLSEQTRAMTEMNGIYCSTRPMRIGPAANKNTVGTQQQFPTNGSYRPVRICLAVDRYADLSLPGGTAKIDRRQSISAASDRLREKSTVGGRLRKKKGRGRRRRGKEERRRKGEEEIPCSRVLAARGSPASRFSPCAEKRNVSRVGREIEVTLPRRHRPFI</sequence>
<keyword evidence="1 2" id="KW-0694">RNA-binding</keyword>
<reference evidence="5 6" key="1">
    <citation type="journal article" date="2014" name="Agronomy (Basel)">
        <title>A Draft Genome Sequence for Ensete ventricosum, the Drought-Tolerant Tree Against Hunger.</title>
        <authorList>
            <person name="Harrison J."/>
            <person name="Moore K.A."/>
            <person name="Paszkiewicz K."/>
            <person name="Jones T."/>
            <person name="Grant M."/>
            <person name="Ambacheew D."/>
            <person name="Muzemil S."/>
            <person name="Studholme D.J."/>
        </authorList>
    </citation>
    <scope>NUCLEOTIDE SEQUENCE [LARGE SCALE GENOMIC DNA]</scope>
</reference>
<dbReference type="PANTHER" id="PTHR47640">
    <property type="entry name" value="TRNA SELENOCYSTEINE 1-ASSOCIATED PROTEIN 1-RELATED-RELATED"/>
    <property type="match status" value="1"/>
</dbReference>
<gene>
    <name evidence="5" type="ORF">B296_00032473</name>
</gene>
<dbReference type="CDD" id="cd12344">
    <property type="entry name" value="RRM1_SECp43_like"/>
    <property type="match status" value="1"/>
</dbReference>
<dbReference type="InterPro" id="IPR000504">
    <property type="entry name" value="RRM_dom"/>
</dbReference>
<feature type="domain" description="RRM" evidence="4">
    <location>
        <begin position="190"/>
        <end position="269"/>
    </location>
</feature>
<dbReference type="SUPFAM" id="SSF54928">
    <property type="entry name" value="RNA-binding domain, RBD"/>
    <property type="match status" value="2"/>
</dbReference>
<dbReference type="Proteomes" id="UP000287651">
    <property type="component" value="Unassembled WGS sequence"/>
</dbReference>
<organism evidence="5 6">
    <name type="scientific">Ensete ventricosum</name>
    <name type="common">Abyssinian banana</name>
    <name type="synonym">Musa ensete</name>
    <dbReference type="NCBI Taxonomy" id="4639"/>
    <lineage>
        <taxon>Eukaryota</taxon>
        <taxon>Viridiplantae</taxon>
        <taxon>Streptophyta</taxon>
        <taxon>Embryophyta</taxon>
        <taxon>Tracheophyta</taxon>
        <taxon>Spermatophyta</taxon>
        <taxon>Magnoliopsida</taxon>
        <taxon>Liliopsida</taxon>
        <taxon>Zingiberales</taxon>
        <taxon>Musaceae</taxon>
        <taxon>Ensete</taxon>
    </lineage>
</organism>
<evidence type="ECO:0000256" key="1">
    <source>
        <dbReference type="ARBA" id="ARBA00022884"/>
    </source>
</evidence>
<dbReference type="SMART" id="SM00360">
    <property type="entry name" value="RRM"/>
    <property type="match status" value="2"/>
</dbReference>
<dbReference type="GO" id="GO:0005829">
    <property type="term" value="C:cytosol"/>
    <property type="evidence" value="ECO:0007669"/>
    <property type="project" value="TreeGrafter"/>
</dbReference>
<feature type="compositionally biased region" description="Basic residues" evidence="3">
    <location>
        <begin position="331"/>
        <end position="343"/>
    </location>
</feature>
<dbReference type="PROSITE" id="PS50102">
    <property type="entry name" value="RRM"/>
    <property type="match status" value="2"/>
</dbReference>
<evidence type="ECO:0000256" key="3">
    <source>
        <dbReference type="SAM" id="MobiDB-lite"/>
    </source>
</evidence>
<protein>
    <recommendedName>
        <fullName evidence="4">RRM domain-containing protein</fullName>
    </recommendedName>
</protein>
<feature type="compositionally biased region" description="Pro residues" evidence="3">
    <location>
        <begin position="1"/>
        <end position="12"/>
    </location>
</feature>
<dbReference type="Pfam" id="PF00076">
    <property type="entry name" value="RRM_1"/>
    <property type="match status" value="2"/>
</dbReference>
<dbReference type="GO" id="GO:0003729">
    <property type="term" value="F:mRNA binding"/>
    <property type="evidence" value="ECO:0007669"/>
    <property type="project" value="InterPro"/>
</dbReference>
<dbReference type="FunFam" id="3.30.70.330:FF:000236">
    <property type="entry name" value="Polyadenylate-binding protein RBP45C"/>
    <property type="match status" value="1"/>
</dbReference>
<feature type="region of interest" description="Disordered" evidence="3">
    <location>
        <begin position="1"/>
        <end position="68"/>
    </location>
</feature>
<accession>A0A427A9P9</accession>
<dbReference type="Gene3D" id="3.30.70.330">
    <property type="match status" value="2"/>
</dbReference>
<proteinExistence type="predicted"/>
<feature type="compositionally biased region" description="Pro residues" evidence="3">
    <location>
        <begin position="49"/>
        <end position="61"/>
    </location>
</feature>
<evidence type="ECO:0000313" key="5">
    <source>
        <dbReference type="EMBL" id="RRT72957.1"/>
    </source>
</evidence>
<dbReference type="InterPro" id="IPR050825">
    <property type="entry name" value="RBM42_RBP45_47-like"/>
</dbReference>
<evidence type="ECO:0000259" key="4">
    <source>
        <dbReference type="PROSITE" id="PS50102"/>
    </source>
</evidence>
<feature type="domain" description="RRM" evidence="4">
    <location>
        <begin position="98"/>
        <end position="178"/>
    </location>
</feature>
<dbReference type="InterPro" id="IPR012677">
    <property type="entry name" value="Nucleotide-bd_a/b_plait_sf"/>
</dbReference>
<feature type="region of interest" description="Disordered" evidence="3">
    <location>
        <begin position="312"/>
        <end position="355"/>
    </location>
</feature>
<dbReference type="PANTHER" id="PTHR47640:SF48">
    <property type="entry name" value="POLYADENYLATE-BINDING PROTEIN RBP45B"/>
    <property type="match status" value="1"/>
</dbReference>
<evidence type="ECO:0000256" key="2">
    <source>
        <dbReference type="PROSITE-ProRule" id="PRU00176"/>
    </source>
</evidence>
<dbReference type="AlphaFoldDB" id="A0A427A9P9"/>
<comment type="caution">
    <text evidence="5">The sequence shown here is derived from an EMBL/GenBank/DDBJ whole genome shotgun (WGS) entry which is preliminary data.</text>
</comment>
<dbReference type="CDD" id="cd12345">
    <property type="entry name" value="RRM2_SECp43_like"/>
    <property type="match status" value="1"/>
</dbReference>